<dbReference type="InterPro" id="IPR036047">
    <property type="entry name" value="F-box-like_dom_sf"/>
</dbReference>
<dbReference type="EMBL" id="JBAHYK010000475">
    <property type="protein sequence ID" value="KAL0573682.1"/>
    <property type="molecule type" value="Genomic_DNA"/>
</dbReference>
<dbReference type="Proteomes" id="UP001465976">
    <property type="component" value="Unassembled WGS sequence"/>
</dbReference>
<dbReference type="InterPro" id="IPR032675">
    <property type="entry name" value="LRR_dom_sf"/>
</dbReference>
<evidence type="ECO:0008006" key="4">
    <source>
        <dbReference type="Google" id="ProtNLM"/>
    </source>
</evidence>
<proteinExistence type="predicted"/>
<keyword evidence="3" id="KW-1185">Reference proteome</keyword>
<accession>A0ABR3FEL3</accession>
<dbReference type="SUPFAM" id="SSF81383">
    <property type="entry name" value="F-box domain"/>
    <property type="match status" value="1"/>
</dbReference>
<reference evidence="2 3" key="1">
    <citation type="submission" date="2024-02" db="EMBL/GenBank/DDBJ databases">
        <title>A draft genome for the cacao thread blight pathogen Marasmius crinis-equi.</title>
        <authorList>
            <person name="Cohen S.P."/>
            <person name="Baruah I.K."/>
            <person name="Amoako-Attah I."/>
            <person name="Bukari Y."/>
            <person name="Meinhardt L.W."/>
            <person name="Bailey B.A."/>
        </authorList>
    </citation>
    <scope>NUCLEOTIDE SEQUENCE [LARGE SCALE GENOMIC DNA]</scope>
    <source>
        <strain evidence="2 3">GH-76</strain>
    </source>
</reference>
<name>A0ABR3FEL3_9AGAR</name>
<evidence type="ECO:0000256" key="1">
    <source>
        <dbReference type="SAM" id="Coils"/>
    </source>
</evidence>
<dbReference type="Gene3D" id="3.80.10.10">
    <property type="entry name" value="Ribonuclease Inhibitor"/>
    <property type="match status" value="1"/>
</dbReference>
<protein>
    <recommendedName>
        <fullName evidence="4">F-box domain-containing protein</fullName>
    </recommendedName>
</protein>
<keyword evidence="1" id="KW-0175">Coiled coil</keyword>
<sequence length="567" mass="64583">MTVAQSSIDYSCIRCGFISIIRRAESIQTSHVLDAFAHSNEPPLATEIEILCKEYGDVTLAVASMDTEIARLRDRLAAAESRREMLSKRGEAYRSALHPCRRLPNEILGHIFRISVDEDIDISPFIRRPGPYTGFPFTFDTQRSPWVLGQVCRRWRDLVLSLPELWTAVDLDCQKGIIEERVHPFIEHRLSLRLERAQDRSLFISWYQDTCWDGVLTLLHARTAQWKSVAIRAGLKDFRYLATFGASFPMLSTLCLHFERDLWSRLEESDTVFSVFRNAPALQDLQLSGVPRIATRLSNLIPWRQITRFALKGFHGQSEDSIDIQHILPLLENVEDTSLYSFNFLGSPLTTPVKLLHLQSLSVYSDTLTLARSLFRSLTLPALRSVEIGIFWLDEHYGRMVQPFLQFLRRSSCQLESAEFYYFDDADLLDILRGPEMQGVHKLSLGGQIRRDYPLLTDHHNVSDEVLNALQLARPGETGRPGLLLPHLRTLLLSGIKEWSDKALVDMVISRRQVDHLIPGSVSRLERVEIYLDNATGSLVQNEEASAILDSLKAEGLLMLVEEASWG</sequence>
<gene>
    <name evidence="2" type="ORF">V5O48_008279</name>
</gene>
<feature type="coiled-coil region" evidence="1">
    <location>
        <begin position="62"/>
        <end position="89"/>
    </location>
</feature>
<evidence type="ECO:0000313" key="3">
    <source>
        <dbReference type="Proteomes" id="UP001465976"/>
    </source>
</evidence>
<dbReference type="Gene3D" id="1.20.1280.50">
    <property type="match status" value="1"/>
</dbReference>
<organism evidence="2 3">
    <name type="scientific">Marasmius crinis-equi</name>
    <dbReference type="NCBI Taxonomy" id="585013"/>
    <lineage>
        <taxon>Eukaryota</taxon>
        <taxon>Fungi</taxon>
        <taxon>Dikarya</taxon>
        <taxon>Basidiomycota</taxon>
        <taxon>Agaricomycotina</taxon>
        <taxon>Agaricomycetes</taxon>
        <taxon>Agaricomycetidae</taxon>
        <taxon>Agaricales</taxon>
        <taxon>Marasmiineae</taxon>
        <taxon>Marasmiaceae</taxon>
        <taxon>Marasmius</taxon>
    </lineage>
</organism>
<evidence type="ECO:0000313" key="2">
    <source>
        <dbReference type="EMBL" id="KAL0573682.1"/>
    </source>
</evidence>
<comment type="caution">
    <text evidence="2">The sequence shown here is derived from an EMBL/GenBank/DDBJ whole genome shotgun (WGS) entry which is preliminary data.</text>
</comment>